<name>A0A328U7T7_9BACL</name>
<keyword evidence="3" id="KW-1185">Reference proteome</keyword>
<keyword evidence="1" id="KW-0732">Signal</keyword>
<protein>
    <submittedName>
        <fullName evidence="2">Uncharacterized protein</fullName>
    </submittedName>
</protein>
<organism evidence="2 3">
    <name type="scientific">Paenibacillus montanisoli</name>
    <dbReference type="NCBI Taxonomy" id="2081970"/>
    <lineage>
        <taxon>Bacteria</taxon>
        <taxon>Bacillati</taxon>
        <taxon>Bacillota</taxon>
        <taxon>Bacilli</taxon>
        <taxon>Bacillales</taxon>
        <taxon>Paenibacillaceae</taxon>
        <taxon>Paenibacillus</taxon>
    </lineage>
</organism>
<reference evidence="2 3" key="1">
    <citation type="submission" date="2018-06" db="EMBL/GenBank/DDBJ databases">
        <title>Paenibacillus montanisoli sp. nov., isolated from mountain area soil.</title>
        <authorList>
            <person name="Wu M."/>
        </authorList>
    </citation>
    <scope>NUCLEOTIDE SEQUENCE [LARGE SCALE GENOMIC DNA]</scope>
    <source>
        <strain evidence="2 3">RA17</strain>
    </source>
</reference>
<accession>A0A328U7T7</accession>
<dbReference type="Proteomes" id="UP000249260">
    <property type="component" value="Unassembled WGS sequence"/>
</dbReference>
<evidence type="ECO:0000256" key="1">
    <source>
        <dbReference type="SAM" id="SignalP"/>
    </source>
</evidence>
<evidence type="ECO:0000313" key="2">
    <source>
        <dbReference type="EMBL" id="RAP76116.1"/>
    </source>
</evidence>
<proteinExistence type="predicted"/>
<dbReference type="OrthoDB" id="2989577at2"/>
<evidence type="ECO:0000313" key="3">
    <source>
        <dbReference type="Proteomes" id="UP000249260"/>
    </source>
</evidence>
<dbReference type="EMBL" id="QLUW01000002">
    <property type="protein sequence ID" value="RAP76116.1"/>
    <property type="molecule type" value="Genomic_DNA"/>
</dbReference>
<feature type="signal peptide" evidence="1">
    <location>
        <begin position="1"/>
        <end position="25"/>
    </location>
</feature>
<dbReference type="AlphaFoldDB" id="A0A328U7T7"/>
<gene>
    <name evidence="2" type="ORF">DL346_11905</name>
</gene>
<dbReference type="PROSITE" id="PS51257">
    <property type="entry name" value="PROKAR_LIPOPROTEIN"/>
    <property type="match status" value="1"/>
</dbReference>
<sequence>MKISCSSALTLCIVLCLILIVGCSAGENATPKLDYSNMDIAEVFTTLEELTNSSELIVEVKLTGEPEFIEYEGANFSLTNAEVKEVLKGQVTNNSIKIFEVKAFNMNRTKKSDNFVLFMDKYKGPVTSEEAYVISGVYQGKFNVDNENKVIYDGIEYNGEVSFQQDLHLMNAEDFKKLVKERVDNLN</sequence>
<feature type="chain" id="PRO_5038839520" evidence="1">
    <location>
        <begin position="26"/>
        <end position="187"/>
    </location>
</feature>
<dbReference type="RefSeq" id="WP_112882340.1">
    <property type="nucleotide sequence ID" value="NZ_QLUW01000002.1"/>
</dbReference>
<comment type="caution">
    <text evidence="2">The sequence shown here is derived from an EMBL/GenBank/DDBJ whole genome shotgun (WGS) entry which is preliminary data.</text>
</comment>